<evidence type="ECO:0000256" key="3">
    <source>
        <dbReference type="ARBA" id="ARBA00012608"/>
    </source>
</evidence>
<evidence type="ECO:0000256" key="5">
    <source>
        <dbReference type="ARBA" id="ARBA00022490"/>
    </source>
</evidence>
<feature type="binding site" evidence="14">
    <location>
        <position position="273"/>
    </location>
    <ligand>
        <name>NAD(+)</name>
        <dbReference type="ChEBI" id="CHEBI:57540"/>
    </ligand>
</feature>
<comment type="similarity">
    <text evidence="2 16">Belongs to the class-I pyridine nucleotide-disulfide oxidoreductase family.</text>
</comment>
<dbReference type="SUPFAM" id="SSF55424">
    <property type="entry name" value="FAD/NAD-linked reductases, dimerisation (C-terminal) domain"/>
    <property type="match status" value="1"/>
</dbReference>
<dbReference type="PRINTS" id="PR00411">
    <property type="entry name" value="PNDRDTASEI"/>
</dbReference>
<keyword evidence="5" id="KW-0963">Cytoplasm</keyword>
<feature type="binding site" evidence="14">
    <location>
        <begin position="183"/>
        <end position="190"/>
    </location>
    <ligand>
        <name>NAD(+)</name>
        <dbReference type="ChEBI" id="CHEBI:57540"/>
    </ligand>
</feature>
<dbReference type="PROSITE" id="PS00076">
    <property type="entry name" value="PYRIDINE_REDOX_1"/>
    <property type="match status" value="1"/>
</dbReference>
<dbReference type="NCBIfam" id="TIGR01350">
    <property type="entry name" value="lipoamide_DH"/>
    <property type="match status" value="1"/>
</dbReference>
<feature type="binding site" evidence="14">
    <location>
        <position position="56"/>
    </location>
    <ligand>
        <name>FAD</name>
        <dbReference type="ChEBI" id="CHEBI:57692"/>
    </ligand>
</feature>
<feature type="binding site" evidence="14">
    <location>
        <position position="206"/>
    </location>
    <ligand>
        <name>NAD(+)</name>
        <dbReference type="ChEBI" id="CHEBI:57540"/>
    </ligand>
</feature>
<evidence type="ECO:0000259" key="18">
    <source>
        <dbReference type="Pfam" id="PF07992"/>
    </source>
</evidence>
<proteinExistence type="inferred from homology"/>
<feature type="domain" description="FAD/NAD(P)-binding" evidence="18">
    <location>
        <begin position="11"/>
        <end position="329"/>
    </location>
</feature>
<comment type="catalytic activity">
    <reaction evidence="12 16">
        <text>N(6)-[(R)-dihydrolipoyl]-L-lysyl-[protein] + NAD(+) = N(6)-[(R)-lipoyl]-L-lysyl-[protein] + NADH + H(+)</text>
        <dbReference type="Rhea" id="RHEA:15045"/>
        <dbReference type="Rhea" id="RHEA-COMP:10474"/>
        <dbReference type="Rhea" id="RHEA-COMP:10475"/>
        <dbReference type="ChEBI" id="CHEBI:15378"/>
        <dbReference type="ChEBI" id="CHEBI:57540"/>
        <dbReference type="ChEBI" id="CHEBI:57945"/>
        <dbReference type="ChEBI" id="CHEBI:83099"/>
        <dbReference type="ChEBI" id="CHEBI:83100"/>
        <dbReference type="EC" id="1.8.1.4"/>
    </reaction>
</comment>
<evidence type="ECO:0000256" key="9">
    <source>
        <dbReference type="ARBA" id="ARBA00023027"/>
    </source>
</evidence>
<feature type="active site" description="Proton acceptor" evidence="13">
    <location>
        <position position="446"/>
    </location>
</feature>
<feature type="binding site" evidence="14">
    <location>
        <begin position="147"/>
        <end position="149"/>
    </location>
    <ligand>
        <name>FAD</name>
        <dbReference type="ChEBI" id="CHEBI:57692"/>
    </ligand>
</feature>
<dbReference type="GO" id="GO:0004148">
    <property type="term" value="F:dihydrolipoyl dehydrogenase (NADH) activity"/>
    <property type="evidence" value="ECO:0007669"/>
    <property type="project" value="UniProtKB-EC"/>
</dbReference>
<dbReference type="InterPro" id="IPR050151">
    <property type="entry name" value="Class-I_Pyr_Nuc-Dis_Oxidored"/>
</dbReference>
<accession>A0A562QGH4</accession>
<dbReference type="InterPro" id="IPR023753">
    <property type="entry name" value="FAD/NAD-binding_dom"/>
</dbReference>
<dbReference type="AlphaFoldDB" id="A0A562QGH4"/>
<keyword evidence="6 16" id="KW-0285">Flavoprotein</keyword>
<gene>
    <name evidence="19" type="ORF">IQ10_02405</name>
</gene>
<dbReference type="FunFam" id="3.30.390.30:FF:000001">
    <property type="entry name" value="Dihydrolipoyl dehydrogenase"/>
    <property type="match status" value="1"/>
</dbReference>
<dbReference type="InterPro" id="IPR006258">
    <property type="entry name" value="Lipoamide_DH"/>
</dbReference>
<reference evidence="19 20" key="1">
    <citation type="journal article" date="2015" name="Stand. Genomic Sci.">
        <title>Genomic Encyclopedia of Bacterial and Archaeal Type Strains, Phase III: the genomes of soil and plant-associated and newly described type strains.</title>
        <authorList>
            <person name="Whitman W.B."/>
            <person name="Woyke T."/>
            <person name="Klenk H.P."/>
            <person name="Zhou Y."/>
            <person name="Lilburn T.G."/>
            <person name="Beck B.J."/>
            <person name="De Vos P."/>
            <person name="Vandamme P."/>
            <person name="Eisen J.A."/>
            <person name="Garrity G."/>
            <person name="Hugenholtz P."/>
            <person name="Kyrpides N.C."/>
        </authorList>
    </citation>
    <scope>NUCLEOTIDE SEQUENCE [LARGE SCALE GENOMIC DNA]</scope>
    <source>
        <strain evidence="19 20">CGMCC 1.10116</strain>
    </source>
</reference>
<comment type="caution">
    <text evidence="19">The sequence shown here is derived from an EMBL/GenBank/DDBJ whole genome shotgun (WGS) entry which is preliminary data.</text>
</comment>
<evidence type="ECO:0000256" key="7">
    <source>
        <dbReference type="ARBA" id="ARBA00022827"/>
    </source>
</evidence>
<comment type="cofactor">
    <cofactor evidence="14 16">
        <name>FAD</name>
        <dbReference type="ChEBI" id="CHEBI:57692"/>
    </cofactor>
    <text evidence="14 16">Binds 1 FAD per subunit.</text>
</comment>
<feature type="domain" description="Pyridine nucleotide-disulphide oxidoreductase dimerisation" evidence="17">
    <location>
        <begin position="348"/>
        <end position="456"/>
    </location>
</feature>
<name>A0A562QGH4_9BACI</name>
<sequence length="469" mass="49739">MVVGDFANEVDTLVIGSGPGGYVAAIRAAQLGQKVTIVEKGEMGGVCLNVGCIPSKALISAGHRYHHALHSDEMGIIAEKVSLNFEKVQEWKASVVKKLTGGVEGLLKGNKVEIVRGEAYFASENSVRVMDDKSAQTYNFKNCIIATGSTPIEIPGFKYSDRVINSTGALALKEVPKKLVVIGGGYIGIELSGAYANMGTEVVVLEGTKQILGGFEKQMAKLVERRLKKNGVEFKMEAMAKGVEETENGVKVTAEVKGKEEVFEADYVLVTVGRKPNTDELGLEQVGVELDERGLIKIDKQCRTSNKNIFAIGDIVAGPPLAHKASYEGKIAAEAISGEKSEIDYLAIPAVVFSEPELATVGYTEAEAKEAGYDVVASKFPFAANGRALSLNDSDGFMKLITRKEDGLVIGAQIAGANASDVIAELGLAIETGMTAEDIALTIHAHPSLGEITMEAAEVALGTPIHIVK</sequence>
<evidence type="ECO:0000259" key="17">
    <source>
        <dbReference type="Pfam" id="PF02852"/>
    </source>
</evidence>
<dbReference type="FunFam" id="3.50.50.60:FF:000037">
    <property type="entry name" value="Dihydrolipoyl dehydrogenase"/>
    <property type="match status" value="1"/>
</dbReference>
<dbReference type="SUPFAM" id="SSF51905">
    <property type="entry name" value="FAD/NAD(P)-binding domain"/>
    <property type="match status" value="1"/>
</dbReference>
<evidence type="ECO:0000256" key="13">
    <source>
        <dbReference type="PIRSR" id="PIRSR000350-2"/>
    </source>
</evidence>
<keyword evidence="8 16" id="KW-0560">Oxidoreductase</keyword>
<dbReference type="PANTHER" id="PTHR22912">
    <property type="entry name" value="DISULFIDE OXIDOREDUCTASE"/>
    <property type="match status" value="1"/>
</dbReference>
<keyword evidence="11 16" id="KW-0676">Redox-active center</keyword>
<dbReference type="OrthoDB" id="9800167at2"/>
<dbReference type="Pfam" id="PF07992">
    <property type="entry name" value="Pyr_redox_2"/>
    <property type="match status" value="1"/>
</dbReference>
<dbReference type="EMBL" id="VLKZ01000006">
    <property type="protein sequence ID" value="TWI55845.1"/>
    <property type="molecule type" value="Genomic_DNA"/>
</dbReference>
<evidence type="ECO:0000256" key="14">
    <source>
        <dbReference type="PIRSR" id="PIRSR000350-3"/>
    </source>
</evidence>
<keyword evidence="14" id="KW-0547">Nucleotide-binding</keyword>
<evidence type="ECO:0000256" key="16">
    <source>
        <dbReference type="RuleBase" id="RU003692"/>
    </source>
</evidence>
<evidence type="ECO:0000313" key="19">
    <source>
        <dbReference type="EMBL" id="TWI55845.1"/>
    </source>
</evidence>
<protein>
    <recommendedName>
        <fullName evidence="4 16">Dihydrolipoyl dehydrogenase</fullName>
        <ecNumber evidence="3 16">1.8.1.4</ecNumber>
    </recommendedName>
</protein>
<dbReference type="GO" id="GO:0050660">
    <property type="term" value="F:flavin adenine dinucleotide binding"/>
    <property type="evidence" value="ECO:0007669"/>
    <property type="project" value="InterPro"/>
</dbReference>
<evidence type="ECO:0000256" key="12">
    <source>
        <dbReference type="ARBA" id="ARBA00049187"/>
    </source>
</evidence>
<keyword evidence="7 14" id="KW-0274">FAD</keyword>
<feature type="binding site" evidence="14">
    <location>
        <position position="314"/>
    </location>
    <ligand>
        <name>FAD</name>
        <dbReference type="ChEBI" id="CHEBI:57692"/>
    </ligand>
</feature>
<comment type="subcellular location">
    <subcellularLocation>
        <location evidence="1">Cytoplasm</location>
    </subcellularLocation>
</comment>
<dbReference type="Gene3D" id="3.30.390.30">
    <property type="match status" value="1"/>
</dbReference>
<evidence type="ECO:0000256" key="6">
    <source>
        <dbReference type="ARBA" id="ARBA00022630"/>
    </source>
</evidence>
<dbReference type="Proteomes" id="UP000315711">
    <property type="component" value="Unassembled WGS sequence"/>
</dbReference>
<evidence type="ECO:0000256" key="10">
    <source>
        <dbReference type="ARBA" id="ARBA00023157"/>
    </source>
</evidence>
<dbReference type="Pfam" id="PF02852">
    <property type="entry name" value="Pyr_redox_dim"/>
    <property type="match status" value="1"/>
</dbReference>
<evidence type="ECO:0000256" key="15">
    <source>
        <dbReference type="PIRSR" id="PIRSR000350-4"/>
    </source>
</evidence>
<dbReference type="RefSeq" id="WP_144450706.1">
    <property type="nucleotide sequence ID" value="NZ_VLKZ01000006.1"/>
</dbReference>
<dbReference type="PIRSF" id="PIRSF000350">
    <property type="entry name" value="Mercury_reductase_MerA"/>
    <property type="match status" value="1"/>
</dbReference>
<evidence type="ECO:0000256" key="11">
    <source>
        <dbReference type="ARBA" id="ARBA00023284"/>
    </source>
</evidence>
<dbReference type="InterPro" id="IPR001100">
    <property type="entry name" value="Pyr_nuc-diS_OxRdtase"/>
</dbReference>
<dbReference type="GO" id="GO:0005737">
    <property type="term" value="C:cytoplasm"/>
    <property type="evidence" value="ECO:0007669"/>
    <property type="project" value="UniProtKB-SubCell"/>
</dbReference>
<evidence type="ECO:0000256" key="1">
    <source>
        <dbReference type="ARBA" id="ARBA00004496"/>
    </source>
</evidence>
<organism evidence="19 20">
    <name type="scientific">Halalkalibacter nanhaiisediminis</name>
    <dbReference type="NCBI Taxonomy" id="688079"/>
    <lineage>
        <taxon>Bacteria</taxon>
        <taxon>Bacillati</taxon>
        <taxon>Bacillota</taxon>
        <taxon>Bacilli</taxon>
        <taxon>Bacillales</taxon>
        <taxon>Bacillaceae</taxon>
        <taxon>Halalkalibacter</taxon>
    </lineage>
</organism>
<feature type="disulfide bond" description="Redox-active" evidence="15">
    <location>
        <begin position="47"/>
        <end position="52"/>
    </location>
</feature>
<dbReference type="InterPro" id="IPR016156">
    <property type="entry name" value="FAD/NAD-linked_Rdtase_dimer_sf"/>
</dbReference>
<evidence type="ECO:0000313" key="20">
    <source>
        <dbReference type="Proteomes" id="UP000315711"/>
    </source>
</evidence>
<dbReference type="FunFam" id="3.50.50.60:FF:000001">
    <property type="entry name" value="Dihydrolipoyl dehydrogenase, mitochondrial"/>
    <property type="match status" value="1"/>
</dbReference>
<evidence type="ECO:0000256" key="4">
    <source>
        <dbReference type="ARBA" id="ARBA00016961"/>
    </source>
</evidence>
<dbReference type="InterPro" id="IPR036188">
    <property type="entry name" value="FAD/NAD-bd_sf"/>
</dbReference>
<evidence type="ECO:0000256" key="8">
    <source>
        <dbReference type="ARBA" id="ARBA00023002"/>
    </source>
</evidence>
<keyword evidence="20" id="KW-1185">Reference proteome</keyword>
<evidence type="ECO:0000256" key="2">
    <source>
        <dbReference type="ARBA" id="ARBA00007532"/>
    </source>
</evidence>
<keyword evidence="9 14" id="KW-0520">NAD</keyword>
<dbReference type="InterPro" id="IPR012999">
    <property type="entry name" value="Pyr_OxRdtase_I_AS"/>
</dbReference>
<dbReference type="InterPro" id="IPR004099">
    <property type="entry name" value="Pyr_nucl-diS_OxRdtase_dimer"/>
</dbReference>
<dbReference type="GO" id="GO:0006103">
    <property type="term" value="P:2-oxoglutarate metabolic process"/>
    <property type="evidence" value="ECO:0007669"/>
    <property type="project" value="TreeGrafter"/>
</dbReference>
<dbReference type="PRINTS" id="PR00368">
    <property type="entry name" value="FADPNR"/>
</dbReference>
<dbReference type="Gene3D" id="3.50.50.60">
    <property type="entry name" value="FAD/NAD(P)-binding domain"/>
    <property type="match status" value="2"/>
</dbReference>
<keyword evidence="10" id="KW-1015">Disulfide bond</keyword>
<comment type="miscellaneous">
    <text evidence="16">The active site is a redox-active disulfide bond.</text>
</comment>
<dbReference type="EC" id="1.8.1.4" evidence="3 16"/>
<dbReference type="PANTHER" id="PTHR22912:SF160">
    <property type="entry name" value="DIHYDROLIPOYL DEHYDROGENASE"/>
    <property type="match status" value="1"/>
</dbReference>